<keyword evidence="3" id="KW-1185">Reference proteome</keyword>
<feature type="region of interest" description="Disordered" evidence="1">
    <location>
        <begin position="722"/>
        <end position="747"/>
    </location>
</feature>
<organism evidence="2 3">
    <name type="scientific">Penicillium brevicompactum</name>
    <dbReference type="NCBI Taxonomy" id="5074"/>
    <lineage>
        <taxon>Eukaryota</taxon>
        <taxon>Fungi</taxon>
        <taxon>Dikarya</taxon>
        <taxon>Ascomycota</taxon>
        <taxon>Pezizomycotina</taxon>
        <taxon>Eurotiomycetes</taxon>
        <taxon>Eurotiomycetidae</taxon>
        <taxon>Eurotiales</taxon>
        <taxon>Aspergillaceae</taxon>
        <taxon>Penicillium</taxon>
    </lineage>
</organism>
<dbReference type="Gene3D" id="1.10.510.10">
    <property type="entry name" value="Transferase(Phosphotransferase) domain 1"/>
    <property type="match status" value="1"/>
</dbReference>
<dbReference type="AlphaFoldDB" id="A0A9W9UJR1"/>
<feature type="region of interest" description="Disordered" evidence="1">
    <location>
        <begin position="406"/>
        <end position="511"/>
    </location>
</feature>
<reference evidence="2" key="2">
    <citation type="journal article" date="2023" name="IMA Fungus">
        <title>Comparative genomic study of the Penicillium genus elucidates a diverse pangenome and 15 lateral gene transfer events.</title>
        <authorList>
            <person name="Petersen C."/>
            <person name="Sorensen T."/>
            <person name="Nielsen M.R."/>
            <person name="Sondergaard T.E."/>
            <person name="Sorensen J.L."/>
            <person name="Fitzpatrick D.A."/>
            <person name="Frisvad J.C."/>
            <person name="Nielsen K.L."/>
        </authorList>
    </citation>
    <scope>NUCLEOTIDE SEQUENCE</scope>
    <source>
        <strain evidence="2">IBT 35675</strain>
    </source>
</reference>
<evidence type="ECO:0000313" key="2">
    <source>
        <dbReference type="EMBL" id="KAJ5341181.1"/>
    </source>
</evidence>
<feature type="compositionally biased region" description="Basic and acidic residues" evidence="1">
    <location>
        <begin position="7"/>
        <end position="66"/>
    </location>
</feature>
<feature type="compositionally biased region" description="Basic and acidic residues" evidence="1">
    <location>
        <begin position="497"/>
        <end position="508"/>
    </location>
</feature>
<dbReference type="EMBL" id="JAPZBR010000008">
    <property type="protein sequence ID" value="KAJ5341181.1"/>
    <property type="molecule type" value="Genomic_DNA"/>
</dbReference>
<dbReference type="Proteomes" id="UP001148299">
    <property type="component" value="Unassembled WGS sequence"/>
</dbReference>
<sequence>MANSSPDYKKLFFEAEERRKQAEDEVKQGEERRLQEEQRRKQAEEEVKQEEQRRKRAEDVAKQERERNRQTTFMEFICHCHNLFSRPLKVATPSRSTTGTIPLPKGKHCPIRLRPWGDCIKQQQAVYDRVCHYLQPNKGPPELFPSLIALKGAARYVTDPMSSEQNLEAYEQIAVERHVRDVISELCKIPAAREEFMLGDGVHFDNHKNALKETFDELSEIELSNTRRPRPDQFCVHRVDGNTNSLLLTVEYKPPHKLSAENLRAGLRPMELWDELVDRNTIPTDPAEKIQYNAELLSTSALVQTYDVMIEEGRAHAILTNGLARVLLYVSHDDPATLNYHLCEPNREIAGQLQSLQQPITSFARELCLCLMSFRSPTRNQEWRALARSQVQVWETSFDRIRSLIPKAELQKSPQSDNVTPSPGPSSSDYQPSSPLGSSTTGRRIPTRSRTSCAPTDTQKRTPSPDSSGSDSTEVTSRKRGFSQVMPSSPSAQRAARQRETGDNQDNRSRHHNAQFCTQRCLLALQDRDILDDACPNVGLHRQGDNDCNSHPITSEDLVLSLKTQLDENIDRCTPIGKCGAYGAPFKLTCLQYGYTVIGKGTTSELWKLVSREVQVYHILRKAQGSAVPVFLGTIDLAKTYFLHGAGAISHMLVMGWGGECSATMELTPSLRREIRRSDKEIQSLGIVHEDLRRENILWSEELKRALIIDFHRSTLKSLPTFQRKQSAKRRPGHYGTEKGDAKRLRV</sequence>
<dbReference type="CDD" id="cd22249">
    <property type="entry name" value="UDM1_RNF168_RNF169-like"/>
    <property type="match status" value="1"/>
</dbReference>
<evidence type="ECO:0000313" key="3">
    <source>
        <dbReference type="Proteomes" id="UP001148299"/>
    </source>
</evidence>
<proteinExistence type="predicted"/>
<evidence type="ECO:0000256" key="1">
    <source>
        <dbReference type="SAM" id="MobiDB-lite"/>
    </source>
</evidence>
<protein>
    <recommendedName>
        <fullName evidence="4">Protein kinase domain-containing protein</fullName>
    </recommendedName>
</protein>
<feature type="compositionally biased region" description="Basic and acidic residues" evidence="1">
    <location>
        <begin position="736"/>
        <end position="747"/>
    </location>
</feature>
<feature type="region of interest" description="Disordered" evidence="1">
    <location>
        <begin position="1"/>
        <end position="66"/>
    </location>
</feature>
<gene>
    <name evidence="2" type="ORF">N7541_010305</name>
</gene>
<dbReference type="SUPFAM" id="SSF56112">
    <property type="entry name" value="Protein kinase-like (PK-like)"/>
    <property type="match status" value="1"/>
</dbReference>
<feature type="compositionally biased region" description="Polar residues" evidence="1">
    <location>
        <begin position="412"/>
        <end position="457"/>
    </location>
</feature>
<feature type="compositionally biased region" description="Low complexity" evidence="1">
    <location>
        <begin position="462"/>
        <end position="473"/>
    </location>
</feature>
<accession>A0A9W9UJR1</accession>
<reference evidence="2" key="1">
    <citation type="submission" date="2022-12" db="EMBL/GenBank/DDBJ databases">
        <authorList>
            <person name="Petersen C."/>
        </authorList>
    </citation>
    <scope>NUCLEOTIDE SEQUENCE</scope>
    <source>
        <strain evidence="2">IBT 35675</strain>
    </source>
</reference>
<dbReference type="InterPro" id="IPR011009">
    <property type="entry name" value="Kinase-like_dom_sf"/>
</dbReference>
<comment type="caution">
    <text evidence="2">The sequence shown here is derived from an EMBL/GenBank/DDBJ whole genome shotgun (WGS) entry which is preliminary data.</text>
</comment>
<evidence type="ECO:0008006" key="4">
    <source>
        <dbReference type="Google" id="ProtNLM"/>
    </source>
</evidence>
<name>A0A9W9UJR1_PENBR</name>